<keyword evidence="3" id="KW-1185">Reference proteome</keyword>
<name>A0A2P6MNJ6_9EUKA</name>
<organism evidence="2 3">
    <name type="scientific">Planoprotostelium fungivorum</name>
    <dbReference type="NCBI Taxonomy" id="1890364"/>
    <lineage>
        <taxon>Eukaryota</taxon>
        <taxon>Amoebozoa</taxon>
        <taxon>Evosea</taxon>
        <taxon>Variosea</taxon>
        <taxon>Cavosteliida</taxon>
        <taxon>Cavosteliaceae</taxon>
        <taxon>Planoprotostelium</taxon>
    </lineage>
</organism>
<dbReference type="PROSITE" id="PS00028">
    <property type="entry name" value="ZINC_FINGER_C2H2_1"/>
    <property type="match status" value="1"/>
</dbReference>
<dbReference type="Proteomes" id="UP000241769">
    <property type="component" value="Unassembled WGS sequence"/>
</dbReference>
<proteinExistence type="predicted"/>
<evidence type="ECO:0000259" key="1">
    <source>
        <dbReference type="PROSITE" id="PS00028"/>
    </source>
</evidence>
<protein>
    <recommendedName>
        <fullName evidence="1">C2H2-type domain-containing protein</fullName>
    </recommendedName>
</protein>
<feature type="domain" description="C2H2-type" evidence="1">
    <location>
        <begin position="207"/>
        <end position="229"/>
    </location>
</feature>
<accession>A0A2P6MNJ6</accession>
<evidence type="ECO:0000313" key="3">
    <source>
        <dbReference type="Proteomes" id="UP000241769"/>
    </source>
</evidence>
<reference evidence="2 3" key="1">
    <citation type="journal article" date="2018" name="Genome Biol. Evol.">
        <title>Multiple Roots of Fruiting Body Formation in Amoebozoa.</title>
        <authorList>
            <person name="Hillmann F."/>
            <person name="Forbes G."/>
            <person name="Novohradska S."/>
            <person name="Ferling I."/>
            <person name="Riege K."/>
            <person name="Groth M."/>
            <person name="Westermann M."/>
            <person name="Marz M."/>
            <person name="Spaller T."/>
            <person name="Winckler T."/>
            <person name="Schaap P."/>
            <person name="Glockner G."/>
        </authorList>
    </citation>
    <scope>NUCLEOTIDE SEQUENCE [LARGE SCALE GENOMIC DNA]</scope>
    <source>
        <strain evidence="2 3">Jena</strain>
    </source>
</reference>
<comment type="caution">
    <text evidence="2">The sequence shown here is derived from an EMBL/GenBank/DDBJ whole genome shotgun (WGS) entry which is preliminary data.</text>
</comment>
<dbReference type="AlphaFoldDB" id="A0A2P6MNJ6"/>
<dbReference type="EMBL" id="MDYQ01000644">
    <property type="protein sequence ID" value="PRP73270.1"/>
    <property type="molecule type" value="Genomic_DNA"/>
</dbReference>
<dbReference type="InParanoid" id="A0A2P6MNJ6"/>
<sequence length="276" mass="31480">MSNKRQQLHRRLKSAFTAIRFLIKLKHTNNLLSAVCISSNANMLKNKFCSAYFTGVIPFLFKIELNCTLVNIEDGSTINKTYLFPSDDDSVPDTKHRIHEFIAFKLKFAKSQQGVLLLLCMNFLVSKLYFKQCGQSTTDHVQVADLPAICQALNLDLTVYTLDSNLNSVKLYKSGNQGSAICLHIDQVKTHYMLLRTLVGYAETVICDKCKKVFAYSNSSKYHKHMAKHQKDQNSNKVLVFKDKPIQSSSTQYKQAFGTELVRPLFLAYDFEFMSL</sequence>
<evidence type="ECO:0000313" key="2">
    <source>
        <dbReference type="EMBL" id="PRP73270.1"/>
    </source>
</evidence>
<gene>
    <name evidence="2" type="ORF">PROFUN_16786</name>
</gene>
<dbReference type="InterPro" id="IPR013087">
    <property type="entry name" value="Znf_C2H2_type"/>
</dbReference>